<dbReference type="GO" id="GO:0016787">
    <property type="term" value="F:hydrolase activity"/>
    <property type="evidence" value="ECO:0007669"/>
    <property type="project" value="UniProtKB-KW"/>
</dbReference>
<dbReference type="HOGENOM" id="CLU_1175029_0_0_14"/>
<proteinExistence type="predicted"/>
<dbReference type="InterPro" id="IPR007295">
    <property type="entry name" value="DUF402"/>
</dbReference>
<dbReference type="InterPro" id="IPR035930">
    <property type="entry name" value="FomD-like_sf"/>
</dbReference>
<dbReference type="InterPro" id="IPR050212">
    <property type="entry name" value="Ntdp-like"/>
</dbReference>
<organism evidence="3 4">
    <name type="scientific">Ureaplasma parvum serovar 3 (strain ATCC 27815 / 27 / NCTC 11736)</name>
    <dbReference type="NCBI Taxonomy" id="505682"/>
    <lineage>
        <taxon>Bacteria</taxon>
        <taxon>Bacillati</taxon>
        <taxon>Mycoplasmatota</taxon>
        <taxon>Mycoplasmoidales</taxon>
        <taxon>Mycoplasmoidaceae</taxon>
        <taxon>Ureaplasma</taxon>
    </lineage>
</organism>
<reference evidence="3 4" key="1">
    <citation type="submission" date="2008-02" db="EMBL/GenBank/DDBJ databases">
        <title>Genome sequence of Ureaplasma parvum serovar 3.</title>
        <authorList>
            <person name="Methe B.A."/>
            <person name="Glass J."/>
            <person name="Waites K."/>
            <person name="Shrivastava S."/>
        </authorList>
    </citation>
    <scope>NUCLEOTIDE SEQUENCE [LARGE SCALE GENOMIC DNA]</scope>
    <source>
        <strain evidence="4">ATCC 27815 / 27 / NCTC 11736</strain>
    </source>
</reference>
<protein>
    <recommendedName>
        <fullName evidence="2">DUF402 domain-containing protein</fullName>
    </recommendedName>
</protein>
<sequence length="236" mass="28490">MQEKKQTKNENFQDLDQLKIGDELMVHAYKLNGWLYRSWNNPKVVYIDDQLLILSSTNTLVITSEEKSVRNFPSFTNKMSYWFFFKNEWFNLIATVENDGIKFYINVASPFIYEEQAVKYYDFDLDFKISSDDKWKEVDVNEFIENAKKYHYSEDLIQKILSVETKIENYIKEGYFRKLVTRQLLIKLHVLDDIDDFKTNFNKHTNEWNYNLKKHFNKKNGLHHFKNKKGNVKDNE</sequence>
<dbReference type="RefSeq" id="WP_006688560.1">
    <property type="nucleotide sequence ID" value="NC_010503.1"/>
</dbReference>
<evidence type="ECO:0000313" key="3">
    <source>
        <dbReference type="EMBL" id="ACA33107.1"/>
    </source>
</evidence>
<dbReference type="PANTHER" id="PTHR39159:SF1">
    <property type="entry name" value="UPF0374 PROTEIN YGAC"/>
    <property type="match status" value="1"/>
</dbReference>
<dbReference type="KEGG" id="upa:UPA3_0441"/>
<dbReference type="AlphaFoldDB" id="A0A2C9DYU6"/>
<dbReference type="EMBL" id="CP000942">
    <property type="protein sequence ID" value="ACA33107.1"/>
    <property type="molecule type" value="Genomic_DNA"/>
</dbReference>
<evidence type="ECO:0000259" key="2">
    <source>
        <dbReference type="Pfam" id="PF04167"/>
    </source>
</evidence>
<dbReference type="Gene3D" id="2.40.380.10">
    <property type="entry name" value="FomD-like"/>
    <property type="match status" value="1"/>
</dbReference>
<keyword evidence="1" id="KW-0378">Hydrolase</keyword>
<dbReference type="SUPFAM" id="SSF159234">
    <property type="entry name" value="FomD-like"/>
    <property type="match status" value="1"/>
</dbReference>
<gene>
    <name evidence="3" type="ordered locus">UPA3_0441</name>
</gene>
<dbReference type="Proteomes" id="UP000002162">
    <property type="component" value="Chromosome"/>
</dbReference>
<dbReference type="PANTHER" id="PTHR39159">
    <property type="match status" value="1"/>
</dbReference>
<evidence type="ECO:0000313" key="4">
    <source>
        <dbReference type="Proteomes" id="UP000002162"/>
    </source>
</evidence>
<dbReference type="GeneID" id="29672696"/>
<evidence type="ECO:0000256" key="1">
    <source>
        <dbReference type="ARBA" id="ARBA00022801"/>
    </source>
</evidence>
<feature type="domain" description="DUF402" evidence="2">
    <location>
        <begin position="32"/>
        <end position="174"/>
    </location>
</feature>
<name>A0A2C9DYU6_UREP2</name>
<accession>A0A2C9DYU6</accession>
<dbReference type="Pfam" id="PF04167">
    <property type="entry name" value="DUF402"/>
    <property type="match status" value="1"/>
</dbReference>